<sequence>MLDNVLQDHDLPVRILDRAIRFGFRLRSLTLLRIDVTLADHVFAIFLADLVRIGGFSGRKTNSWRLAGLTREDRLAPSALVRIVVDTNVDVLDIRRTAIALGDDRFCNDQSLQSRTRKLTTPSYPSIVAQGVPLLDQHVLIIDEQLPVRNLRGIGTKVAIRARLPRILIHVQLDPKRGYLRLLNDPNLKPLRLVHDKVDLRT</sequence>
<evidence type="ECO:0000313" key="1">
    <source>
        <dbReference type="EMBL" id="CAG6526889.1"/>
    </source>
</evidence>
<dbReference type="AlphaFoldDB" id="A0A8D8H2A0"/>
<dbReference type="EMBL" id="HBUE01300456">
    <property type="protein sequence ID" value="CAG6578610.1"/>
    <property type="molecule type" value="Transcribed_RNA"/>
</dbReference>
<protein>
    <submittedName>
        <fullName evidence="1">(northern house mosquito) hypothetical protein</fullName>
    </submittedName>
</protein>
<dbReference type="EMBL" id="HBUE01194476">
    <property type="protein sequence ID" value="CAG6526889.1"/>
    <property type="molecule type" value="Transcribed_RNA"/>
</dbReference>
<dbReference type="EMBL" id="HBUE01119126">
    <property type="protein sequence ID" value="CAG6491594.1"/>
    <property type="molecule type" value="Transcribed_RNA"/>
</dbReference>
<organism evidence="1">
    <name type="scientific">Culex pipiens</name>
    <name type="common">House mosquito</name>
    <dbReference type="NCBI Taxonomy" id="7175"/>
    <lineage>
        <taxon>Eukaryota</taxon>
        <taxon>Metazoa</taxon>
        <taxon>Ecdysozoa</taxon>
        <taxon>Arthropoda</taxon>
        <taxon>Hexapoda</taxon>
        <taxon>Insecta</taxon>
        <taxon>Pterygota</taxon>
        <taxon>Neoptera</taxon>
        <taxon>Endopterygota</taxon>
        <taxon>Diptera</taxon>
        <taxon>Nematocera</taxon>
        <taxon>Culicoidea</taxon>
        <taxon>Culicidae</taxon>
        <taxon>Culicinae</taxon>
        <taxon>Culicini</taxon>
        <taxon>Culex</taxon>
        <taxon>Culex</taxon>
    </lineage>
</organism>
<proteinExistence type="predicted"/>
<name>A0A8D8H2A0_CULPI</name>
<reference evidence="1" key="1">
    <citation type="submission" date="2021-05" db="EMBL/GenBank/DDBJ databases">
        <authorList>
            <person name="Alioto T."/>
            <person name="Alioto T."/>
            <person name="Gomez Garrido J."/>
        </authorList>
    </citation>
    <scope>NUCLEOTIDE SEQUENCE</scope>
</reference>
<accession>A0A8D8H2A0</accession>